<dbReference type="AlphaFoldDB" id="A0A4Q2DLT2"/>
<dbReference type="InterPro" id="IPR000719">
    <property type="entry name" value="Prot_kinase_dom"/>
</dbReference>
<sequence>MLLLLFEHVVLKDFGALKSLTKSLEKPVFDNAVLQGELVQRLDIVALNDLGRDPEGIRNLFSKISHLLTLLPQLKVVIFHNSFRVHGNWLSGAGPFFLNSASETLESIAWIDDKDRIYMKVPMSLWASFLNSHPNLKSILPPRLKAEELLWKIGDEKAQTPLSKPLTKLTRLFLRIMYVAHTDPMYQPGPTRDHDRSASLDSGRNSEDMFPNLCHVTFEFCILALGTMYVLNGIIPTPTLLELHGHKLTSLHCVFHKAADEDYLVEPPQTQFFPMIARHCVNLEELGLYFNWQSVASTYIGNTTLPTVKRLKIRRMNRHFRMEPYKIMLNFVAEIAILRLPRLGEVVFVCERDTGYIQRFKEELREQLVSVQRRRLPYCKITDRPSEYSLPTNPSPPRVEGEYPYAYHDNFLQLETEPDKERLGQDVSASVVYAQDAQGHHVAIKLVVEGSDEHRINEMVRQQPMEFVKENGILPVLEILCVEGYCFVVMPRWGQTIMHPKPSTLGEAIPILRSLLRGLVFLHSRGIIHRDISFANTLANHFSAAHSDYRNPQRLKLRKDGALQYALFDYNSSVIIPEGSRIGEFRLPYAMSDWGRYGSLPNDTRQGEYDYDPFAYDVGMMGRIFCSEFQHLCFHLHFLAPLLDRMTTRVIPQRFTAQEALDFLENSVAELPKGALQSWFREKNEVNHIQYDEYDRWKLLPRKFIEKWAVYKEPPLTRSTRTLRWLCSFEVLRVFVSWGRRVWDTLAPWRDTVLHLHFLPLRSLGKSSVSGS</sequence>
<dbReference type="InterPro" id="IPR011009">
    <property type="entry name" value="Kinase-like_dom_sf"/>
</dbReference>
<reference evidence="2 3" key="1">
    <citation type="submission" date="2019-01" db="EMBL/GenBank/DDBJ databases">
        <title>Draft genome sequence of Psathyrella aberdarensis IHI B618.</title>
        <authorList>
            <person name="Buettner E."/>
            <person name="Kellner H."/>
        </authorList>
    </citation>
    <scope>NUCLEOTIDE SEQUENCE [LARGE SCALE GENOMIC DNA]</scope>
    <source>
        <strain evidence="2 3">IHI B618</strain>
    </source>
</reference>
<accession>A0A4Q2DLT2</accession>
<dbReference type="EMBL" id="SDEE01000158">
    <property type="protein sequence ID" value="RXW20266.1"/>
    <property type="molecule type" value="Genomic_DNA"/>
</dbReference>
<evidence type="ECO:0000313" key="2">
    <source>
        <dbReference type="EMBL" id="RXW20266.1"/>
    </source>
</evidence>
<dbReference type="GO" id="GO:0005524">
    <property type="term" value="F:ATP binding"/>
    <property type="evidence" value="ECO:0007669"/>
    <property type="project" value="InterPro"/>
</dbReference>
<dbReference type="Gene3D" id="1.10.510.10">
    <property type="entry name" value="Transferase(Phosphotransferase) domain 1"/>
    <property type="match status" value="1"/>
</dbReference>
<dbReference type="Proteomes" id="UP000290288">
    <property type="component" value="Unassembled WGS sequence"/>
</dbReference>
<organism evidence="2 3">
    <name type="scientific">Candolleomyces aberdarensis</name>
    <dbReference type="NCBI Taxonomy" id="2316362"/>
    <lineage>
        <taxon>Eukaryota</taxon>
        <taxon>Fungi</taxon>
        <taxon>Dikarya</taxon>
        <taxon>Basidiomycota</taxon>
        <taxon>Agaricomycotina</taxon>
        <taxon>Agaricomycetes</taxon>
        <taxon>Agaricomycetidae</taxon>
        <taxon>Agaricales</taxon>
        <taxon>Agaricineae</taxon>
        <taxon>Psathyrellaceae</taxon>
        <taxon>Candolleomyces</taxon>
    </lineage>
</organism>
<dbReference type="OrthoDB" id="2722301at2759"/>
<evidence type="ECO:0000259" key="1">
    <source>
        <dbReference type="PROSITE" id="PS50011"/>
    </source>
</evidence>
<dbReference type="SMART" id="SM00220">
    <property type="entry name" value="S_TKc"/>
    <property type="match status" value="1"/>
</dbReference>
<feature type="domain" description="Protein kinase" evidence="1">
    <location>
        <begin position="417"/>
        <end position="680"/>
    </location>
</feature>
<dbReference type="STRING" id="2316362.A0A4Q2DLT2"/>
<protein>
    <recommendedName>
        <fullName evidence="1">Protein kinase domain-containing protein</fullName>
    </recommendedName>
</protein>
<keyword evidence="3" id="KW-1185">Reference proteome</keyword>
<proteinExistence type="predicted"/>
<gene>
    <name evidence="2" type="ORF">EST38_g5587</name>
</gene>
<name>A0A4Q2DLT2_9AGAR</name>
<dbReference type="PROSITE" id="PS50011">
    <property type="entry name" value="PROTEIN_KINASE_DOM"/>
    <property type="match status" value="1"/>
</dbReference>
<comment type="caution">
    <text evidence="2">The sequence shown here is derived from an EMBL/GenBank/DDBJ whole genome shotgun (WGS) entry which is preliminary data.</text>
</comment>
<dbReference type="GO" id="GO:0004672">
    <property type="term" value="F:protein kinase activity"/>
    <property type="evidence" value="ECO:0007669"/>
    <property type="project" value="InterPro"/>
</dbReference>
<evidence type="ECO:0000313" key="3">
    <source>
        <dbReference type="Proteomes" id="UP000290288"/>
    </source>
</evidence>
<dbReference type="SUPFAM" id="SSF56112">
    <property type="entry name" value="Protein kinase-like (PK-like)"/>
    <property type="match status" value="1"/>
</dbReference>